<protein>
    <submittedName>
        <fullName evidence="2">TIGR03757 family integrating conjugative element protein</fullName>
    </submittedName>
</protein>
<feature type="signal peptide" evidence="1">
    <location>
        <begin position="1"/>
        <end position="25"/>
    </location>
</feature>
<keyword evidence="1" id="KW-0732">Signal</keyword>
<dbReference type="Pfam" id="PF07511">
    <property type="entry name" value="DUF1525"/>
    <property type="match status" value="1"/>
</dbReference>
<dbReference type="InterPro" id="IPR011090">
    <property type="entry name" value="Integr_conj_element_PFL4709"/>
</dbReference>
<evidence type="ECO:0000313" key="2">
    <source>
        <dbReference type="EMBL" id="MDN0288392.1"/>
    </source>
</evidence>
<organism evidence="2">
    <name type="scientific">Xanthomonas arboricola pv. pruni</name>
    <dbReference type="NCBI Taxonomy" id="69929"/>
    <lineage>
        <taxon>Bacteria</taxon>
        <taxon>Pseudomonadati</taxon>
        <taxon>Pseudomonadota</taxon>
        <taxon>Gammaproteobacteria</taxon>
        <taxon>Lysobacterales</taxon>
        <taxon>Lysobacteraceae</taxon>
        <taxon>Xanthomonas</taxon>
    </lineage>
</organism>
<proteinExistence type="predicted"/>
<evidence type="ECO:0000256" key="1">
    <source>
        <dbReference type="SAM" id="SignalP"/>
    </source>
</evidence>
<accession>A0AAP4KC28</accession>
<sequence length="140" mass="15553">MRNLYIVFGHALFGLAMLVPGSSEAQEVWVITDSKHSVTGNANVDRRIELDKARQLEIELSEQLPSDPQHAAALVEQRLERGGPALQQRLRSAYQDVTDAWSLGIATLPAVVVDQSYVVYGEPNLDKALARVAQYRRKTP</sequence>
<dbReference type="EMBL" id="JASVYU010000027">
    <property type="protein sequence ID" value="MDN0288392.1"/>
    <property type="molecule type" value="Genomic_DNA"/>
</dbReference>
<name>A0AAP4KC28_9XANT</name>
<comment type="caution">
    <text evidence="2">The sequence shown here is derived from an EMBL/GenBank/DDBJ whole genome shotgun (WGS) entry which is preliminary data.</text>
</comment>
<dbReference type="RefSeq" id="WP_051633979.1">
    <property type="nucleotide sequence ID" value="NZ_CP044334.1"/>
</dbReference>
<reference evidence="2" key="1">
    <citation type="submission" date="2023-06" db="EMBL/GenBank/DDBJ databases">
        <title>Genome sequences of Xanthomonas arboricola from Serbia and Montenegro.</title>
        <authorList>
            <person name="Ilicic R."/>
            <person name="Jelusic A."/>
            <person name="Harrison J."/>
            <person name="Greer S."/>
            <person name="Grant M."/>
            <person name="Vicente J."/>
            <person name="Popovic Milovanovic T."/>
            <person name="Studholme D.J."/>
        </authorList>
    </citation>
    <scope>NUCLEOTIDE SEQUENCE</scope>
    <source>
        <strain evidence="2">Xp320</strain>
    </source>
</reference>
<feature type="chain" id="PRO_5043033685" evidence="1">
    <location>
        <begin position="26"/>
        <end position="140"/>
    </location>
</feature>
<gene>
    <name evidence="2" type="ORF">QSH54_17515</name>
</gene>
<dbReference type="AlphaFoldDB" id="A0AAP4KC28"/>
<dbReference type="NCBIfam" id="TIGR03757">
    <property type="entry name" value="conj_TIGR03757"/>
    <property type="match status" value="1"/>
</dbReference>